<feature type="compositionally biased region" description="Acidic residues" evidence="1">
    <location>
        <begin position="558"/>
        <end position="575"/>
    </location>
</feature>
<protein>
    <submittedName>
        <fullName evidence="4">Transposon Ty3-G Gag-Pol polyprotein (Gag3-Pol3) (Transposon Ty3-1 TYA-TYB polyprotein) [Cleaved into: Capsid protein (CA) (p24)</fullName>
    </submittedName>
</protein>
<dbReference type="Pfam" id="PF17921">
    <property type="entry name" value="Integrase_H2C2"/>
    <property type="match status" value="1"/>
</dbReference>
<sequence length="1875" mass="209564">MSSGAELLDEHQQAKTPTVGGRARRKQSMSTKRLKQRQKERVARDTIVGAAGLFGPKLSQYTLDKKFLEVILKHYVPTVREFEEVEEDPGTSFDDWCMAAGIVLAFDPGSELAAEAIAEYTSAGLDSNLLEHGVEPTVVLRATRLAVGTELGPGIPRSDPPPEADPLDIDPLAQGGQHVTRRRGGACEDEDDDDDDAVWGEEEETRGSPLPPGRPSLVQDHRMSEDAPAKPVTPEEELMQWSAEERQHLADVKRVDQLDRDVLDGIPEAQDHQAVTSLHLLGLPDLPVLGSVTNVVAVKTWWRNTVAALELRAQTFASRRVWMPPPALWLRITPAARQVLSPGDTPLSDVAVMRELLRKLRYDPSRQGQLSVYLRKLMPKAPRTDRSDDAVRVTLHAIAEAGRYANVDLTRSVHKRLVITMWKQTIKVPALQDFFEQHEQEYGKALDIGQYSAQLETLGRAVDMVNATRPRQQTGRRRPELEARSTFDLALLDVAIEIIVVASQSTGNASSAMSKGILRGIVIAEAEDLMHQVEGEYVLDEELEGADEGYALESQSGDGEEVEAWDEDEQQDDPGAESRGDRPKQAYLFLPDEDIWASQGVAEDLLLDSGSDVNLVGAPTLQRLERASGKRLARARLRLPVRLQSFWGARRHTDCTVRYKVLLTTVLETQAGILVCHRVPFLVVPVSTDCLILGAFLQHHLGFKSPTDQLDGANATVLPDSHLGQAQGGVHEVDCSKWHGLRQQRSREQVLRIELRSHPAHLRAEPQLDLARLVPEVRVTFDLDEDGGPWVHPQVEETARVARVSLDVTAQHTANVVELAPAPVPEAVDDRVGFDQDEDPPVRREPADLVAAAARRGVNEQSISERERQRLVERAHALGVAFREVFIDEGPSAPAAAGLPPYEIELADDTPVRAAARGYSPVHRQVLREFIDEMLAKDVIEPNPNPVWSSPTLLTRKPSGGWRVVFDLSRVNRQTRSLHFPGLHIYTELARLKGSRVFATLDVGSAFWRLQAGPRTQEVHTFSTPFGAFKSKRLLQGSLASAQHWQTCFQIVLQGLEDLVWAYMDDVLVHAPDNDALLDRFEQVLGRLRRHRLSLKPEKLRLLCPEVEFIGHLVTKDGLRPTLDRVKTIEDLPSPTTADELSTLIGMLSWVSGNIPHFEKVMRPLQEAKQRAIAAAGNSQARAKMRKVQLERDIGYGRREREAEALAKRALRDSISIAFLDPDKQLALFTDAQPNSKPVRDRLTRWACALSRFDYIIRHISSAENAFADVVSRIERPLRRDQNAAQVEEAGPDATESGKLAVTTRICATRARRRRPQLTEETAKVAHRVFQDTGFPIPDKDVVADAQQEAIQAGGDTGCTTPIWEARTVRDGLVFVGDAVWIPPAATELQVALVLLAHTGLAGHRGVDQTLAMLKAVHWPGKRAMVARMVRGCVHCFPARLPRRMRPRLSPLRHGTHSNELVWVDILHESQAKTQADGRAPRMRLIMRDDLSSYTRIMSLETRSGPEVARVLFDAWIRIFGPSQVLGSDMGAELLSDVMEQLLSVFQITREIGVAHAPQTHAVIERANRAVNELTRVLASELRLRADDWPQLDGMVELAINSTPSKSLGGLTPLEVFAALPPLKPVAALFGPEPTQVQRQRLDSEEIRAHVERVQDAQAARYEQACHHRMRERERSRTKANGARLATLPELRIGTLVWVRVPAGSSAEIKLPKAKLAWHGPFELLRARRHQGSRPRESGEDVAQGLGHSFDVRDCLTGDIVEGVHLDRLCEFDPRRIRLDRRLKDQMLHDSAGTRIVRVKDDRVRPDLRAGLDYFELKVEYNGRKQDHQWMDLFEVYTLVPEKVRAYLFSKHRVKRKIPSQMRELLELGEPHGQR</sequence>
<dbReference type="Gene3D" id="3.30.420.10">
    <property type="entry name" value="Ribonuclease H-like superfamily/Ribonuclease H"/>
    <property type="match status" value="1"/>
</dbReference>
<evidence type="ECO:0000313" key="5">
    <source>
        <dbReference type="Proteomes" id="UP001642464"/>
    </source>
</evidence>
<dbReference type="InterPro" id="IPR043128">
    <property type="entry name" value="Rev_trsase/Diguanyl_cyclase"/>
</dbReference>
<feature type="compositionally biased region" description="Basic and acidic residues" evidence="1">
    <location>
        <begin position="219"/>
        <end position="228"/>
    </location>
</feature>
<dbReference type="SUPFAM" id="SSF53098">
    <property type="entry name" value="Ribonuclease H-like"/>
    <property type="match status" value="1"/>
</dbReference>
<dbReference type="PANTHER" id="PTHR37984">
    <property type="entry name" value="PROTEIN CBG26694"/>
    <property type="match status" value="1"/>
</dbReference>
<feature type="compositionally biased region" description="Acidic residues" evidence="1">
    <location>
        <begin position="187"/>
        <end position="204"/>
    </location>
</feature>
<dbReference type="EMBL" id="CAXAMM010042041">
    <property type="protein sequence ID" value="CAK9102663.1"/>
    <property type="molecule type" value="Genomic_DNA"/>
</dbReference>
<feature type="non-terminal residue" evidence="4">
    <location>
        <position position="1875"/>
    </location>
</feature>
<dbReference type="PROSITE" id="PS50878">
    <property type="entry name" value="RT_POL"/>
    <property type="match status" value="1"/>
</dbReference>
<dbReference type="Gene3D" id="3.10.10.10">
    <property type="entry name" value="HIV Type 1 Reverse Transcriptase, subunit A, domain 1"/>
    <property type="match status" value="1"/>
</dbReference>
<evidence type="ECO:0000313" key="4">
    <source>
        <dbReference type="EMBL" id="CAK9102663.1"/>
    </source>
</evidence>
<dbReference type="InterPro" id="IPR041588">
    <property type="entry name" value="Integrase_H2C2"/>
</dbReference>
<dbReference type="PANTHER" id="PTHR37984:SF5">
    <property type="entry name" value="PROTEIN NYNRIN-LIKE"/>
    <property type="match status" value="1"/>
</dbReference>
<dbReference type="Pfam" id="PF00078">
    <property type="entry name" value="RVT_1"/>
    <property type="match status" value="1"/>
</dbReference>
<dbReference type="InterPro" id="IPR001584">
    <property type="entry name" value="Integrase_cat-core"/>
</dbReference>
<dbReference type="Proteomes" id="UP001642464">
    <property type="component" value="Unassembled WGS sequence"/>
</dbReference>
<dbReference type="InterPro" id="IPR050951">
    <property type="entry name" value="Retrovirus_Pol_polyprotein"/>
</dbReference>
<keyword evidence="5" id="KW-1185">Reference proteome</keyword>
<dbReference type="InterPro" id="IPR000477">
    <property type="entry name" value="RT_dom"/>
</dbReference>
<reference evidence="4 5" key="1">
    <citation type="submission" date="2024-02" db="EMBL/GenBank/DDBJ databases">
        <authorList>
            <person name="Chen Y."/>
            <person name="Shah S."/>
            <person name="Dougan E. K."/>
            <person name="Thang M."/>
            <person name="Chan C."/>
        </authorList>
    </citation>
    <scope>NUCLEOTIDE SEQUENCE [LARGE SCALE GENOMIC DNA]</scope>
</reference>
<dbReference type="InterPro" id="IPR043502">
    <property type="entry name" value="DNA/RNA_pol_sf"/>
</dbReference>
<evidence type="ECO:0000259" key="2">
    <source>
        <dbReference type="PROSITE" id="PS50878"/>
    </source>
</evidence>
<feature type="region of interest" description="Disordered" evidence="1">
    <location>
        <begin position="150"/>
        <end position="233"/>
    </location>
</feature>
<comment type="caution">
    <text evidence="4">The sequence shown here is derived from an EMBL/GenBank/DDBJ whole genome shotgun (WGS) entry which is preliminary data.</text>
</comment>
<evidence type="ECO:0000259" key="3">
    <source>
        <dbReference type="PROSITE" id="PS50994"/>
    </source>
</evidence>
<feature type="domain" description="Integrase catalytic" evidence="3">
    <location>
        <begin position="1443"/>
        <end position="1621"/>
    </location>
</feature>
<gene>
    <name evidence="4" type="ORF">SCF082_LOCUS47985</name>
</gene>
<organism evidence="4 5">
    <name type="scientific">Durusdinium trenchii</name>
    <dbReference type="NCBI Taxonomy" id="1381693"/>
    <lineage>
        <taxon>Eukaryota</taxon>
        <taxon>Sar</taxon>
        <taxon>Alveolata</taxon>
        <taxon>Dinophyceae</taxon>
        <taxon>Suessiales</taxon>
        <taxon>Symbiodiniaceae</taxon>
        <taxon>Durusdinium</taxon>
    </lineage>
</organism>
<dbReference type="CDD" id="cd01647">
    <property type="entry name" value="RT_LTR"/>
    <property type="match status" value="1"/>
</dbReference>
<evidence type="ECO:0000256" key="1">
    <source>
        <dbReference type="SAM" id="MobiDB-lite"/>
    </source>
</evidence>
<feature type="domain" description="Reverse transcriptase" evidence="2">
    <location>
        <begin position="936"/>
        <end position="1114"/>
    </location>
</feature>
<proteinExistence type="predicted"/>
<feature type="region of interest" description="Disordered" evidence="1">
    <location>
        <begin position="553"/>
        <end position="582"/>
    </location>
</feature>
<dbReference type="InterPro" id="IPR012337">
    <property type="entry name" value="RNaseH-like_sf"/>
</dbReference>
<accession>A0ABP0RPT9</accession>
<dbReference type="Gene3D" id="3.30.70.270">
    <property type="match status" value="2"/>
</dbReference>
<dbReference type="SUPFAM" id="SSF56672">
    <property type="entry name" value="DNA/RNA polymerases"/>
    <property type="match status" value="1"/>
</dbReference>
<name>A0ABP0RPT9_9DINO</name>
<feature type="region of interest" description="Disordered" evidence="1">
    <location>
        <begin position="1"/>
        <end position="38"/>
    </location>
</feature>
<dbReference type="InterPro" id="IPR036397">
    <property type="entry name" value="RNaseH_sf"/>
</dbReference>
<dbReference type="PROSITE" id="PS50994">
    <property type="entry name" value="INTEGRASE"/>
    <property type="match status" value="1"/>
</dbReference>
<dbReference type="Gene3D" id="1.10.340.70">
    <property type="match status" value="1"/>
</dbReference>
<feature type="compositionally biased region" description="Basic residues" evidence="1">
    <location>
        <begin position="22"/>
        <end position="36"/>
    </location>
</feature>